<evidence type="ECO:0000313" key="7">
    <source>
        <dbReference type="EMBL" id="GBG25036.1"/>
    </source>
</evidence>
<dbReference type="GO" id="GO:0031410">
    <property type="term" value="C:cytoplasmic vesicle"/>
    <property type="evidence" value="ECO:0007669"/>
    <property type="project" value="UniProtKB-ARBA"/>
</dbReference>
<feature type="domain" description="Calcineurin-like phosphoesterase" evidence="6">
    <location>
        <begin position="8"/>
        <end position="130"/>
    </location>
</feature>
<dbReference type="GO" id="GO:0015031">
    <property type="term" value="P:protein transport"/>
    <property type="evidence" value="ECO:0007669"/>
    <property type="project" value="UniProtKB-KW"/>
</dbReference>
<evidence type="ECO:0000256" key="3">
    <source>
        <dbReference type="ARBA" id="ARBA00022448"/>
    </source>
</evidence>
<dbReference type="GO" id="GO:0005829">
    <property type="term" value="C:cytosol"/>
    <property type="evidence" value="ECO:0007669"/>
    <property type="project" value="GOC"/>
</dbReference>
<dbReference type="SUPFAM" id="SSF56300">
    <property type="entry name" value="Metallo-dependent phosphatases"/>
    <property type="match status" value="1"/>
</dbReference>
<gene>
    <name evidence="7" type="ORF">FCC1311_012532</name>
</gene>
<dbReference type="GO" id="GO:0042147">
    <property type="term" value="P:retrograde transport, endosome to Golgi"/>
    <property type="evidence" value="ECO:0007669"/>
    <property type="project" value="InterPro"/>
</dbReference>
<evidence type="ECO:0000256" key="1">
    <source>
        <dbReference type="ARBA" id="ARBA00005945"/>
    </source>
</evidence>
<reference evidence="7 8" key="1">
    <citation type="submission" date="2017-12" db="EMBL/GenBank/DDBJ databases">
        <title>Sequencing, de novo assembly and annotation of complete genome of a new Thraustochytrid species, strain FCC1311.</title>
        <authorList>
            <person name="Sedici K."/>
            <person name="Godart F."/>
            <person name="Aiese Cigliano R."/>
            <person name="Sanseverino W."/>
            <person name="Barakat M."/>
            <person name="Ortet P."/>
            <person name="Marechal E."/>
            <person name="Cagnac O."/>
            <person name="Amato A."/>
        </authorList>
    </citation>
    <scope>NUCLEOTIDE SEQUENCE [LARGE SCALE GENOMIC DNA]</scope>
</reference>
<organism evidence="7 8">
    <name type="scientific">Hondaea fermentalgiana</name>
    <dbReference type="NCBI Taxonomy" id="2315210"/>
    <lineage>
        <taxon>Eukaryota</taxon>
        <taxon>Sar</taxon>
        <taxon>Stramenopiles</taxon>
        <taxon>Bigyra</taxon>
        <taxon>Labyrinthulomycetes</taxon>
        <taxon>Thraustochytrida</taxon>
        <taxon>Thraustochytriidae</taxon>
        <taxon>Hondaea</taxon>
    </lineage>
</organism>
<sequence length="157" mass="17420">MLIPNKTQHVLCTGNVCTKEQYEFLRSLAPSVHVVRGDMDELPTLPEDAVVRIGDFKIGVCHGHQVVPWGDLESLACYARQLDVDILISGHTHRNSTVEHEGRFYVNPGSITGAENGFTENVSPSFICLSIKGNVATTYVYEMVEGEVKIQKVKFTK</sequence>
<evidence type="ECO:0000256" key="4">
    <source>
        <dbReference type="ARBA" id="ARBA00022927"/>
    </source>
</evidence>
<dbReference type="InterPro" id="IPR024654">
    <property type="entry name" value="Calcineurin-like_PHP_lpxH"/>
</dbReference>
<accession>A0A2R5G1Z3</accession>
<keyword evidence="3" id="KW-0813">Transport</keyword>
<comment type="caution">
    <text evidence="7">The sequence shown here is derived from an EMBL/GenBank/DDBJ whole genome shotgun (WGS) entry which is preliminary data.</text>
</comment>
<evidence type="ECO:0000256" key="5">
    <source>
        <dbReference type="RuleBase" id="RU362040"/>
    </source>
</evidence>
<dbReference type="FunFam" id="3.60.21.10:FF:000015">
    <property type="entry name" value="Vacuolar protein sorting-associated protein 29"/>
    <property type="match status" value="1"/>
</dbReference>
<dbReference type="InterPro" id="IPR028661">
    <property type="entry name" value="Vps29"/>
</dbReference>
<dbReference type="OrthoDB" id="10258130at2759"/>
<comment type="similarity">
    <text evidence="1 5">Belongs to the VPS29 family.</text>
</comment>
<dbReference type="NCBIfam" id="TIGR00040">
    <property type="entry name" value="yfcE"/>
    <property type="match status" value="1"/>
</dbReference>
<dbReference type="EMBL" id="BEYU01000011">
    <property type="protein sequence ID" value="GBG25036.1"/>
    <property type="molecule type" value="Genomic_DNA"/>
</dbReference>
<keyword evidence="4" id="KW-0653">Protein transport</keyword>
<dbReference type="FunCoup" id="A0A2R5G1Z3">
    <property type="interactions" value="373"/>
</dbReference>
<keyword evidence="8" id="KW-1185">Reference proteome</keyword>
<evidence type="ECO:0000259" key="6">
    <source>
        <dbReference type="Pfam" id="PF12850"/>
    </source>
</evidence>
<evidence type="ECO:0000256" key="2">
    <source>
        <dbReference type="ARBA" id="ARBA00017767"/>
    </source>
</evidence>
<dbReference type="InterPro" id="IPR000979">
    <property type="entry name" value="Phosphodiesterase_MJ0936/Vps29"/>
</dbReference>
<dbReference type="InParanoid" id="A0A2R5G1Z3"/>
<dbReference type="InterPro" id="IPR029052">
    <property type="entry name" value="Metallo-depent_PP-like"/>
</dbReference>
<dbReference type="Gene3D" id="3.60.21.10">
    <property type="match status" value="1"/>
</dbReference>
<protein>
    <recommendedName>
        <fullName evidence="2 5">Vacuolar protein sorting-associated protein 29</fullName>
    </recommendedName>
</protein>
<dbReference type="GO" id="GO:0030904">
    <property type="term" value="C:retromer complex"/>
    <property type="evidence" value="ECO:0007669"/>
    <property type="project" value="InterPro"/>
</dbReference>
<dbReference type="PANTHER" id="PTHR11124">
    <property type="entry name" value="VACUOLAR SORTING PROTEIN VPS29"/>
    <property type="match status" value="1"/>
</dbReference>
<dbReference type="Pfam" id="PF12850">
    <property type="entry name" value="Metallophos_2"/>
    <property type="match status" value="1"/>
</dbReference>
<name>A0A2R5G1Z3_9STRA</name>
<dbReference type="AlphaFoldDB" id="A0A2R5G1Z3"/>
<dbReference type="Proteomes" id="UP000241890">
    <property type="component" value="Unassembled WGS sequence"/>
</dbReference>
<proteinExistence type="inferred from homology"/>
<dbReference type="CDD" id="cd07394">
    <property type="entry name" value="MPP_Vps29"/>
    <property type="match status" value="1"/>
</dbReference>
<evidence type="ECO:0000313" key="8">
    <source>
        <dbReference type="Proteomes" id="UP000241890"/>
    </source>
</evidence>